<evidence type="ECO:0000313" key="3">
    <source>
        <dbReference type="Proteomes" id="UP000247233"/>
    </source>
</evidence>
<evidence type="ECO:0000256" key="1">
    <source>
        <dbReference type="SAM" id="MobiDB-lite"/>
    </source>
</evidence>
<name>A0A317VJJ4_9EURO</name>
<feature type="compositionally biased region" description="Basic and acidic residues" evidence="1">
    <location>
        <begin position="107"/>
        <end position="128"/>
    </location>
</feature>
<dbReference type="RefSeq" id="XP_025396676.1">
    <property type="nucleotide sequence ID" value="XM_025537905.1"/>
</dbReference>
<protein>
    <submittedName>
        <fullName evidence="2">Uncharacterized protein</fullName>
    </submittedName>
</protein>
<feature type="region of interest" description="Disordered" evidence="1">
    <location>
        <begin position="95"/>
        <end position="128"/>
    </location>
</feature>
<sequence length="139" mass="15683">MGITCEAVSWTRLGDAARMIRRVVRGHWLNLPLTAIGSAIAGTVPNITFLRFSRTLYNTHSSSTEYSVDFADFPLVPLSRNLRAWPIRNATVDPRRSTPRAHIRGWHNLDKTRGGETDGQPHEWSEDRIREGLFDAAEA</sequence>
<organism evidence="2 3">
    <name type="scientific">Aspergillus heteromorphus CBS 117.55</name>
    <dbReference type="NCBI Taxonomy" id="1448321"/>
    <lineage>
        <taxon>Eukaryota</taxon>
        <taxon>Fungi</taxon>
        <taxon>Dikarya</taxon>
        <taxon>Ascomycota</taxon>
        <taxon>Pezizomycotina</taxon>
        <taxon>Eurotiomycetes</taxon>
        <taxon>Eurotiomycetidae</taxon>
        <taxon>Eurotiales</taxon>
        <taxon>Aspergillaceae</taxon>
        <taxon>Aspergillus</taxon>
        <taxon>Aspergillus subgen. Circumdati</taxon>
    </lineage>
</organism>
<dbReference type="AlphaFoldDB" id="A0A317VJJ4"/>
<comment type="caution">
    <text evidence="2">The sequence shown here is derived from an EMBL/GenBank/DDBJ whole genome shotgun (WGS) entry which is preliminary data.</text>
</comment>
<reference evidence="2 3" key="1">
    <citation type="submission" date="2016-12" db="EMBL/GenBank/DDBJ databases">
        <title>The genomes of Aspergillus section Nigri reveals drivers in fungal speciation.</title>
        <authorList>
            <consortium name="DOE Joint Genome Institute"/>
            <person name="Vesth T.C."/>
            <person name="Nybo J."/>
            <person name="Theobald S."/>
            <person name="Brandl J."/>
            <person name="Frisvad J.C."/>
            <person name="Nielsen K.F."/>
            <person name="Lyhne E.K."/>
            <person name="Kogle M.E."/>
            <person name="Kuo A."/>
            <person name="Riley R."/>
            <person name="Clum A."/>
            <person name="Nolan M."/>
            <person name="Lipzen A."/>
            <person name="Salamov A."/>
            <person name="Henrissat B."/>
            <person name="Wiebenga A."/>
            <person name="De Vries R.P."/>
            <person name="Grigoriev I.V."/>
            <person name="Mortensen U.H."/>
            <person name="Andersen M.R."/>
            <person name="Baker S.E."/>
        </authorList>
    </citation>
    <scope>NUCLEOTIDE SEQUENCE [LARGE SCALE GENOMIC DNA]</scope>
    <source>
        <strain evidence="2 3">CBS 117.55</strain>
    </source>
</reference>
<keyword evidence="3" id="KW-1185">Reference proteome</keyword>
<proteinExistence type="predicted"/>
<gene>
    <name evidence="2" type="ORF">BO70DRAFT_114368</name>
</gene>
<accession>A0A317VJJ4</accession>
<dbReference type="EMBL" id="MSFL01000025">
    <property type="protein sequence ID" value="PWY73022.1"/>
    <property type="molecule type" value="Genomic_DNA"/>
</dbReference>
<dbReference type="Proteomes" id="UP000247233">
    <property type="component" value="Unassembled WGS sequence"/>
</dbReference>
<dbReference type="VEuPathDB" id="FungiDB:BO70DRAFT_114368"/>
<evidence type="ECO:0000313" key="2">
    <source>
        <dbReference type="EMBL" id="PWY73022.1"/>
    </source>
</evidence>
<dbReference type="GeneID" id="37060142"/>